<gene>
    <name evidence="2" type="ORF">PCANC_22996</name>
    <name evidence="3" type="ORF">PCASD_02751</name>
</gene>
<comment type="caution">
    <text evidence="2">The sequence shown here is derived from an EMBL/GenBank/DDBJ whole genome shotgun (WGS) entry which is preliminary data.</text>
</comment>
<reference evidence="4 5" key="1">
    <citation type="submission" date="2017-11" db="EMBL/GenBank/DDBJ databases">
        <title>De novo assembly and phasing of dikaryotic genomes from two isolates of Puccinia coronata f. sp. avenae, the causal agent of oat crown rust.</title>
        <authorList>
            <person name="Miller M.E."/>
            <person name="Zhang Y."/>
            <person name="Omidvar V."/>
            <person name="Sperschneider J."/>
            <person name="Schwessinger B."/>
            <person name="Raley C."/>
            <person name="Palmer J.M."/>
            <person name="Garnica D."/>
            <person name="Upadhyaya N."/>
            <person name="Rathjen J."/>
            <person name="Taylor J.M."/>
            <person name="Park R.F."/>
            <person name="Dodds P.N."/>
            <person name="Hirsch C.D."/>
            <person name="Kianian S.F."/>
            <person name="Figueroa M."/>
        </authorList>
    </citation>
    <scope>NUCLEOTIDE SEQUENCE [LARGE SCALE GENOMIC DNA]</scope>
    <source>
        <strain evidence="2">12NC29</strain>
        <strain evidence="3">12SD80</strain>
    </source>
</reference>
<evidence type="ECO:0000313" key="5">
    <source>
        <dbReference type="Proteomes" id="UP000235392"/>
    </source>
</evidence>
<evidence type="ECO:0000313" key="4">
    <source>
        <dbReference type="Proteomes" id="UP000235388"/>
    </source>
</evidence>
<dbReference type="Proteomes" id="UP000235392">
    <property type="component" value="Unassembled WGS sequence"/>
</dbReference>
<evidence type="ECO:0000313" key="2">
    <source>
        <dbReference type="EMBL" id="PLW33070.1"/>
    </source>
</evidence>
<feature type="region of interest" description="Disordered" evidence="1">
    <location>
        <begin position="31"/>
        <end position="100"/>
    </location>
</feature>
<accession>A0A2N5U5S1</accession>
<sequence>MAVKHRPEQSITLCLTGDLALRDVELSGLAGRGTSKVTPTMERRDGALQSQEDLRLDPVRHHPGGSPGWFTQGPGIGMRLQDPPDHPGGCVGKQNSKEDP</sequence>
<organism evidence="2 4">
    <name type="scientific">Puccinia coronata f. sp. avenae</name>
    <dbReference type="NCBI Taxonomy" id="200324"/>
    <lineage>
        <taxon>Eukaryota</taxon>
        <taxon>Fungi</taxon>
        <taxon>Dikarya</taxon>
        <taxon>Basidiomycota</taxon>
        <taxon>Pucciniomycotina</taxon>
        <taxon>Pucciniomycetes</taxon>
        <taxon>Pucciniales</taxon>
        <taxon>Pucciniaceae</taxon>
        <taxon>Puccinia</taxon>
    </lineage>
</organism>
<feature type="compositionally biased region" description="Basic and acidic residues" evidence="1">
    <location>
        <begin position="41"/>
        <end position="60"/>
    </location>
</feature>
<evidence type="ECO:0000256" key="1">
    <source>
        <dbReference type="SAM" id="MobiDB-lite"/>
    </source>
</evidence>
<protein>
    <submittedName>
        <fullName evidence="2">Uncharacterized protein</fullName>
    </submittedName>
</protein>
<evidence type="ECO:0000313" key="3">
    <source>
        <dbReference type="EMBL" id="PLW48870.1"/>
    </source>
</evidence>
<dbReference type="Proteomes" id="UP000235388">
    <property type="component" value="Unassembled WGS sequence"/>
</dbReference>
<name>A0A2N5U5S1_9BASI</name>
<dbReference type="EMBL" id="PGCJ01000308">
    <property type="protein sequence ID" value="PLW33070.1"/>
    <property type="molecule type" value="Genomic_DNA"/>
</dbReference>
<proteinExistence type="predicted"/>
<keyword evidence="4" id="KW-1185">Reference proteome</keyword>
<dbReference type="AlphaFoldDB" id="A0A2N5U5S1"/>
<dbReference type="EMBL" id="PGCI01000020">
    <property type="protein sequence ID" value="PLW48870.1"/>
    <property type="molecule type" value="Genomic_DNA"/>
</dbReference>